<dbReference type="AlphaFoldDB" id="A0A1G5YAK5"/>
<dbReference type="EMBL" id="FMXE01000015">
    <property type="protein sequence ID" value="SDA79709.1"/>
    <property type="molecule type" value="Genomic_DNA"/>
</dbReference>
<feature type="signal peptide" evidence="1">
    <location>
        <begin position="1"/>
        <end position="18"/>
    </location>
</feature>
<evidence type="ECO:0008006" key="4">
    <source>
        <dbReference type="Google" id="ProtNLM"/>
    </source>
</evidence>
<organism evidence="2 3">
    <name type="scientific">Algoriphagus alkaliphilus</name>
    <dbReference type="NCBI Taxonomy" id="279824"/>
    <lineage>
        <taxon>Bacteria</taxon>
        <taxon>Pseudomonadati</taxon>
        <taxon>Bacteroidota</taxon>
        <taxon>Cytophagia</taxon>
        <taxon>Cytophagales</taxon>
        <taxon>Cyclobacteriaceae</taxon>
        <taxon>Algoriphagus</taxon>
    </lineage>
</organism>
<evidence type="ECO:0000313" key="3">
    <source>
        <dbReference type="Proteomes" id="UP000198756"/>
    </source>
</evidence>
<sequence>MRYLVLLILISFSLTGFAQEPTQVDTLSKGEQKMLGIWKLDLPNQKVEGPSAKKFKSDEEGQIEEKKFWKKNESWICHLREDKTYLKAWVENGTLQEEEGTWSFDESVMVLVLVFKEESNTYEITYREKGQLWKPLRKEKEEFNVLFVKRLGS</sequence>
<dbReference type="Proteomes" id="UP000198756">
    <property type="component" value="Unassembled WGS sequence"/>
</dbReference>
<evidence type="ECO:0000313" key="2">
    <source>
        <dbReference type="EMBL" id="SDA79709.1"/>
    </source>
</evidence>
<name>A0A1G5YAK5_9BACT</name>
<feature type="chain" id="PRO_5011780705" description="Lipocalin-like domain-containing protein" evidence="1">
    <location>
        <begin position="19"/>
        <end position="153"/>
    </location>
</feature>
<keyword evidence="3" id="KW-1185">Reference proteome</keyword>
<dbReference type="OrthoDB" id="825557at2"/>
<accession>A0A1G5YAK5</accession>
<gene>
    <name evidence="2" type="ORF">SAMN03080617_02379</name>
</gene>
<dbReference type="STRING" id="279824.SAMN03080617_02379"/>
<protein>
    <recommendedName>
        <fullName evidence="4">Lipocalin-like domain-containing protein</fullName>
    </recommendedName>
</protein>
<keyword evidence="1" id="KW-0732">Signal</keyword>
<reference evidence="3" key="1">
    <citation type="submission" date="2016-10" db="EMBL/GenBank/DDBJ databases">
        <authorList>
            <person name="Varghese N."/>
            <person name="Submissions S."/>
        </authorList>
    </citation>
    <scope>NUCLEOTIDE SEQUENCE [LARGE SCALE GENOMIC DNA]</scope>
    <source>
        <strain evidence="3">DSM 22703</strain>
    </source>
</reference>
<evidence type="ECO:0000256" key="1">
    <source>
        <dbReference type="SAM" id="SignalP"/>
    </source>
</evidence>
<dbReference type="RefSeq" id="WP_092730202.1">
    <property type="nucleotide sequence ID" value="NZ_FMXE01000015.1"/>
</dbReference>
<proteinExistence type="predicted"/>